<dbReference type="InterPro" id="IPR036291">
    <property type="entry name" value="NAD(P)-bd_dom_sf"/>
</dbReference>
<dbReference type="InterPro" id="IPR013154">
    <property type="entry name" value="ADH-like_N"/>
</dbReference>
<proteinExistence type="predicted"/>
<evidence type="ECO:0000313" key="3">
    <source>
        <dbReference type="EMBL" id="CAK8993809.1"/>
    </source>
</evidence>
<dbReference type="InterPro" id="IPR052733">
    <property type="entry name" value="Chloroplast_QOR"/>
</dbReference>
<sequence>MMKALQIDGYCDRASAKLKEVKKPVADATGVVCKVVATSVNPLDWLFRNGVLADLIPVQFPHIIGWDFSGVVDSIGESVTDFQVGDKVYCRPEVTRNGSHAEYILVPEDHLAHMPKTISFSDAASVPIASITAWQALYDLGELREGDRVLIHAGAGSLGIMAIQLAKLKGAHVTATASAEKHSFVKSLGADVVIDYRTTAFEDVLSDLDVVLDTIGGQTQALSWQTLKKGGRLVAVNEPIDVSKAAEYPEVISRFLSIKPNKEILTRMAALLDEGKIRTIVGCVPSSTFTLASIFVVLQQSPQWQRYGMKFQTFQEEMWWKGSLIGLGLVLGVLDLARVVVMSEASVFCQKQRLTTSHCTERGLDKTLVELRKYENRRKAKDGHFLPRKIRRENDKDFQPAPPPRLWKQAVAAPPVPKGPAITAPPPRPSFLPPAPTGLQALQA</sequence>
<dbReference type="Gene3D" id="3.40.50.720">
    <property type="entry name" value="NAD(P)-binding Rossmann-like Domain"/>
    <property type="match status" value="1"/>
</dbReference>
<name>A0ABP0HUB3_9DINO</name>
<feature type="compositionally biased region" description="Pro residues" evidence="1">
    <location>
        <begin position="414"/>
        <end position="436"/>
    </location>
</feature>
<dbReference type="Gene3D" id="3.90.180.10">
    <property type="entry name" value="Medium-chain alcohol dehydrogenases, catalytic domain"/>
    <property type="match status" value="1"/>
</dbReference>
<keyword evidence="4" id="KW-1185">Reference proteome</keyword>
<feature type="region of interest" description="Disordered" evidence="1">
    <location>
        <begin position="382"/>
        <end position="444"/>
    </location>
</feature>
<dbReference type="Proteomes" id="UP001642484">
    <property type="component" value="Unassembled WGS sequence"/>
</dbReference>
<reference evidence="3 4" key="1">
    <citation type="submission" date="2024-02" db="EMBL/GenBank/DDBJ databases">
        <authorList>
            <person name="Chen Y."/>
            <person name="Shah S."/>
            <person name="Dougan E. K."/>
            <person name="Thang M."/>
            <person name="Chan C."/>
        </authorList>
    </citation>
    <scope>NUCLEOTIDE SEQUENCE [LARGE SCALE GENOMIC DNA]</scope>
</reference>
<organism evidence="3 4">
    <name type="scientific">Durusdinium trenchii</name>
    <dbReference type="NCBI Taxonomy" id="1381693"/>
    <lineage>
        <taxon>Eukaryota</taxon>
        <taxon>Sar</taxon>
        <taxon>Alveolata</taxon>
        <taxon>Dinophyceae</taxon>
        <taxon>Suessiales</taxon>
        <taxon>Symbiodiniaceae</taxon>
        <taxon>Durusdinium</taxon>
    </lineage>
</organism>
<dbReference type="InterPro" id="IPR020843">
    <property type="entry name" value="ER"/>
</dbReference>
<gene>
    <name evidence="3" type="ORF">CCMP2556_LOCUS3383</name>
</gene>
<evidence type="ECO:0000256" key="1">
    <source>
        <dbReference type="SAM" id="MobiDB-lite"/>
    </source>
</evidence>
<comment type="caution">
    <text evidence="3">The sequence shown here is derived from an EMBL/GenBank/DDBJ whole genome shotgun (WGS) entry which is preliminary data.</text>
</comment>
<evidence type="ECO:0000313" key="4">
    <source>
        <dbReference type="Proteomes" id="UP001642484"/>
    </source>
</evidence>
<dbReference type="CDD" id="cd05289">
    <property type="entry name" value="MDR_like_2"/>
    <property type="match status" value="1"/>
</dbReference>
<dbReference type="SUPFAM" id="SSF51735">
    <property type="entry name" value="NAD(P)-binding Rossmann-fold domains"/>
    <property type="match status" value="1"/>
</dbReference>
<dbReference type="SUPFAM" id="SSF50129">
    <property type="entry name" value="GroES-like"/>
    <property type="match status" value="1"/>
</dbReference>
<feature type="compositionally biased region" description="Basic residues" evidence="1">
    <location>
        <begin position="382"/>
        <end position="391"/>
    </location>
</feature>
<dbReference type="EMBL" id="CAXAMN010001336">
    <property type="protein sequence ID" value="CAK8993809.1"/>
    <property type="molecule type" value="Genomic_DNA"/>
</dbReference>
<protein>
    <recommendedName>
        <fullName evidence="2">Enoyl reductase (ER) domain-containing protein</fullName>
    </recommendedName>
</protein>
<evidence type="ECO:0000259" key="2">
    <source>
        <dbReference type="SMART" id="SM00829"/>
    </source>
</evidence>
<dbReference type="PANTHER" id="PTHR44013:SF1">
    <property type="entry name" value="ZINC-TYPE ALCOHOL DEHYDROGENASE-LIKE PROTEIN C16A3.02C"/>
    <property type="match status" value="1"/>
</dbReference>
<dbReference type="InterPro" id="IPR011032">
    <property type="entry name" value="GroES-like_sf"/>
</dbReference>
<dbReference type="Pfam" id="PF13602">
    <property type="entry name" value="ADH_zinc_N_2"/>
    <property type="match status" value="1"/>
</dbReference>
<dbReference type="Pfam" id="PF08240">
    <property type="entry name" value="ADH_N"/>
    <property type="match status" value="1"/>
</dbReference>
<feature type="domain" description="Enoyl reductase (ER)" evidence="2">
    <location>
        <begin position="13"/>
        <end position="298"/>
    </location>
</feature>
<dbReference type="SMART" id="SM00829">
    <property type="entry name" value="PKS_ER"/>
    <property type="match status" value="1"/>
</dbReference>
<accession>A0ABP0HUB3</accession>
<dbReference type="PANTHER" id="PTHR44013">
    <property type="entry name" value="ZINC-TYPE ALCOHOL DEHYDROGENASE-LIKE PROTEIN C16A3.02C"/>
    <property type="match status" value="1"/>
</dbReference>